<dbReference type="AlphaFoldDB" id="A0A1X6P7N5"/>
<dbReference type="Gene3D" id="2.60.40.3330">
    <property type="match status" value="1"/>
</dbReference>
<reference evidence="1 2" key="1">
    <citation type="submission" date="2017-03" db="EMBL/GenBank/DDBJ databases">
        <title>WGS assembly of Porphyra umbilicalis.</title>
        <authorList>
            <person name="Brawley S.H."/>
            <person name="Blouin N.A."/>
            <person name="Ficko-Blean E."/>
            <person name="Wheeler G.L."/>
            <person name="Lohr M."/>
            <person name="Goodson H.V."/>
            <person name="Jenkins J.W."/>
            <person name="Blaby-Haas C.E."/>
            <person name="Helliwell K.E."/>
            <person name="Chan C."/>
            <person name="Marriage T."/>
            <person name="Bhattacharya D."/>
            <person name="Klein A.S."/>
            <person name="Badis Y."/>
            <person name="Brodie J."/>
            <person name="Cao Y."/>
            <person name="Collen J."/>
            <person name="Dittami S.M."/>
            <person name="Gachon C.M."/>
            <person name="Green B.R."/>
            <person name="Karpowicz S."/>
            <person name="Kim J.W."/>
            <person name="Kudahl U."/>
            <person name="Lin S."/>
            <person name="Michel G."/>
            <person name="Mittag M."/>
            <person name="Olson B.J."/>
            <person name="Pangilinan J."/>
            <person name="Peng Y."/>
            <person name="Qiu H."/>
            <person name="Shu S."/>
            <person name="Singer J.T."/>
            <person name="Smith A.G."/>
            <person name="Sprecher B.N."/>
            <person name="Wagner V."/>
            <person name="Wang W."/>
            <person name="Wang Z.-Y."/>
            <person name="Yan J."/>
            <person name="Yarish C."/>
            <person name="Zoeuner-Riek S."/>
            <person name="Zhuang Y."/>
            <person name="Zou Y."/>
            <person name="Lindquist E.A."/>
            <person name="Grimwood J."/>
            <person name="Barry K."/>
            <person name="Rokhsar D.S."/>
            <person name="Schmutz J."/>
            <person name="Stiller J.W."/>
            <person name="Grossman A.R."/>
            <person name="Prochnik S.E."/>
        </authorList>
    </citation>
    <scope>NUCLEOTIDE SEQUENCE [LARGE SCALE GENOMIC DNA]</scope>
    <source>
        <strain evidence="1">4086291</strain>
    </source>
</reference>
<dbReference type="EMBL" id="KV918853">
    <property type="protein sequence ID" value="OSX76864.1"/>
    <property type="molecule type" value="Genomic_DNA"/>
</dbReference>
<gene>
    <name evidence="1" type="ORF">BU14_0171s0013</name>
</gene>
<evidence type="ECO:0000313" key="2">
    <source>
        <dbReference type="Proteomes" id="UP000218209"/>
    </source>
</evidence>
<accession>A0A1X6P7N5</accession>
<proteinExistence type="predicted"/>
<dbReference type="InterPro" id="IPR038479">
    <property type="entry name" value="Transthyretin-like_sf"/>
</dbReference>
<organism evidence="1 2">
    <name type="scientific">Porphyra umbilicalis</name>
    <name type="common">Purple laver</name>
    <name type="synonym">Red alga</name>
    <dbReference type="NCBI Taxonomy" id="2786"/>
    <lineage>
        <taxon>Eukaryota</taxon>
        <taxon>Rhodophyta</taxon>
        <taxon>Bangiophyceae</taxon>
        <taxon>Bangiales</taxon>
        <taxon>Bangiaceae</taxon>
        <taxon>Porphyra</taxon>
    </lineage>
</organism>
<keyword evidence="2" id="KW-1185">Reference proteome</keyword>
<name>A0A1X6P7N5_PORUM</name>
<sequence>MGCPTTRPGGRRLLVATAVVAAMAAVLVVVLTPAAVNGRRTITATGRFLCSMPGGGTKPIAGSSIRLMNKNAHVAIDQKMALGATAADGSFRLRGRGGDFAIGKGRRPDPYVRLTYTSVGSDHSLDVDISRGILRALGNYRGDKTPTIVGGCATACYAAMRMQMTRIVTHKHAFHNALRD</sequence>
<evidence type="ECO:0000313" key="1">
    <source>
        <dbReference type="EMBL" id="OSX76864.1"/>
    </source>
</evidence>
<dbReference type="Proteomes" id="UP000218209">
    <property type="component" value="Unassembled WGS sequence"/>
</dbReference>
<protein>
    <submittedName>
        <fullName evidence="1">Uncharacterized protein</fullName>
    </submittedName>
</protein>